<dbReference type="Gene3D" id="3.40.50.300">
    <property type="entry name" value="P-loop containing nucleotide triphosphate hydrolases"/>
    <property type="match status" value="1"/>
</dbReference>
<dbReference type="EMBL" id="GL996510">
    <property type="protein sequence ID" value="EGV66356.1"/>
    <property type="molecule type" value="Genomic_DNA"/>
</dbReference>
<dbReference type="SUPFAM" id="SSF52540">
    <property type="entry name" value="P-loop containing nucleoside triphosphate hydrolases"/>
    <property type="match status" value="1"/>
</dbReference>
<dbReference type="GO" id="GO:0006260">
    <property type="term" value="P:DNA replication"/>
    <property type="evidence" value="ECO:0007669"/>
    <property type="project" value="UniProtKB-KW"/>
</dbReference>
<name>G3AXE5_CANTC</name>
<dbReference type="GO" id="GO:0003677">
    <property type="term" value="F:DNA binding"/>
    <property type="evidence" value="ECO:0007669"/>
    <property type="project" value="TreeGrafter"/>
</dbReference>
<evidence type="ECO:0008006" key="5">
    <source>
        <dbReference type="Google" id="ProtNLM"/>
    </source>
</evidence>
<evidence type="ECO:0000313" key="4">
    <source>
        <dbReference type="Proteomes" id="UP000000707"/>
    </source>
</evidence>
<dbReference type="GO" id="GO:0005634">
    <property type="term" value="C:nucleus"/>
    <property type="evidence" value="ECO:0007669"/>
    <property type="project" value="TreeGrafter"/>
</dbReference>
<protein>
    <recommendedName>
        <fullName evidence="5">ATPase AAA-type core domain-containing protein</fullName>
    </recommendedName>
</protein>
<proteinExistence type="predicted"/>
<dbReference type="STRING" id="590646.G3AXE5"/>
<accession>G3AXE5</accession>
<dbReference type="OrthoDB" id="10064318at2759"/>
<reference evidence="3 4" key="1">
    <citation type="journal article" date="2011" name="Proc. Natl. Acad. Sci. U.S.A.">
        <title>Comparative genomics of xylose-fermenting fungi for enhanced biofuel production.</title>
        <authorList>
            <person name="Wohlbach D.J."/>
            <person name="Kuo A."/>
            <person name="Sato T.K."/>
            <person name="Potts K.M."/>
            <person name="Salamov A.A."/>
            <person name="LaButti K.M."/>
            <person name="Sun H."/>
            <person name="Clum A."/>
            <person name="Pangilinan J.L."/>
            <person name="Lindquist E.A."/>
            <person name="Lucas S."/>
            <person name="Lapidus A."/>
            <person name="Jin M."/>
            <person name="Gunawan C."/>
            <person name="Balan V."/>
            <person name="Dale B.E."/>
            <person name="Jeffries T.W."/>
            <person name="Zinkel R."/>
            <person name="Barry K.W."/>
            <person name="Grigoriev I.V."/>
            <person name="Gasch A.P."/>
        </authorList>
    </citation>
    <scope>NUCLEOTIDE SEQUENCE [LARGE SCALE GENOMIC DNA]</scope>
    <source>
        <strain evidence="4">ATCC 10573 / BCRC 21748 / CBS 615 / JCM 9827 / NBRC 10315 / NRRL Y-1498 / VKM Y-70</strain>
    </source>
</reference>
<keyword evidence="1" id="KW-0235">DNA replication</keyword>
<organism evidence="4">
    <name type="scientific">Candida tenuis (strain ATCC 10573 / BCRC 21748 / CBS 615 / JCM 9827 / NBRC 10315 / NRRL Y-1498 / VKM Y-70)</name>
    <name type="common">Yeast</name>
    <name type="synonym">Yamadazyma tenuis</name>
    <dbReference type="NCBI Taxonomy" id="590646"/>
    <lineage>
        <taxon>Eukaryota</taxon>
        <taxon>Fungi</taxon>
        <taxon>Dikarya</taxon>
        <taxon>Ascomycota</taxon>
        <taxon>Saccharomycotina</taxon>
        <taxon>Pichiomycetes</taxon>
        <taxon>Debaryomycetaceae</taxon>
        <taxon>Yamadazyma</taxon>
    </lineage>
</organism>
<dbReference type="PANTHER" id="PTHR23389:SF6">
    <property type="entry name" value="REPLICATION FACTOR C SUBUNIT 1"/>
    <property type="match status" value="1"/>
</dbReference>
<dbReference type="InterPro" id="IPR027417">
    <property type="entry name" value="P-loop_NTPase"/>
</dbReference>
<keyword evidence="4" id="KW-1185">Reference proteome</keyword>
<feature type="region of interest" description="Disordered" evidence="2">
    <location>
        <begin position="794"/>
        <end position="819"/>
    </location>
</feature>
<sequence length="895" mass="102508">MQKGTIDSLLRRPNVVGSEHFIGDIKSSQSTPDADSSPQIIYEGELQEDTLTDIDLSSTNPQSECQQDTLEIPDFHEVGEVLPSISLSVPPTFTSTTKLQASMDLSSYLNGNRRPKETNTESDQEIQTINRGNHINDLEKRMFRPERKSVNVKDFLSGSKPAAKSKSVAPDIEVIDEIEAKIFENQRKVTAKDLLSVRSKTPRPSMYVTLNVDKEALAFYKRFENSLKSRGTSVFVRKPKYEVTLKIPGHRLQHFESRIEELQEFHEKKKNVNSVFSMMMRESASAAVRLTPLQKLKELDPPVIKASDFHVFDLAEDNLPLHSDFLAGLKPRRSHFHNIEDSYQFTLENDSTSINYSHTPYSISFCQATQHLEKACPQEDPVFAALHKNPFDFDAVESQNWPQLFEPSSTSALLLPDDTKTRLQIWLHNSFGRLKTQSFKGSRRLKKRKVKKDDEMAGFIVDSPFEYEEETDEEVFMPLLVVHGDTGTGKSASIYAAMKEMNGYIHEINAGQARARKNILGMLKELCTTQLVHEHDQDGDFQKGIVLLEDCDILFEQDRTFWIVVQEILEISRRPMVITCTDPSVIPRALYEYAYEENAVLSFDKGRQALNDTYKKYLWGCCFSRGYDLDSLVIENLITNPGISKNMDVRQALLACQMICHNQIKPNYKGDEMNIIRITLNQTREVKPQVHTLEHIASSLDLLSIADLTETNVASQLNHDTIENEFIDIYYIDESKRLKQALLPHEQRIITELQTKALDAYPTNSDFDSYHTHNAIRRYVNDFVSSRSRPVPPLLRGLQMSREGPRTTRSNNGSERYEFWDPEPVGIPDGSVSLVLSPTPFTLEFAPFARYWCTFQAGLDKCDKQTELRTKMFIQWREFQNKSTRPLRTAPYIKH</sequence>
<dbReference type="AlphaFoldDB" id="G3AXE5"/>
<dbReference type="eggNOG" id="KOG1968">
    <property type="taxonomic scope" value="Eukaryota"/>
</dbReference>
<evidence type="ECO:0000256" key="2">
    <source>
        <dbReference type="SAM" id="MobiDB-lite"/>
    </source>
</evidence>
<dbReference type="HOGENOM" id="CLU_013192_0_0_1"/>
<dbReference type="PANTHER" id="PTHR23389">
    <property type="entry name" value="CHROMOSOME TRANSMISSION FIDELITY FACTOR 18"/>
    <property type="match status" value="1"/>
</dbReference>
<gene>
    <name evidence="3" type="ORF">CANTEDRAFT_112104</name>
</gene>
<feature type="region of interest" description="Disordered" evidence="2">
    <location>
        <begin position="104"/>
        <end position="124"/>
    </location>
</feature>
<dbReference type="Proteomes" id="UP000000707">
    <property type="component" value="Unassembled WGS sequence"/>
</dbReference>
<evidence type="ECO:0000313" key="3">
    <source>
        <dbReference type="EMBL" id="EGV66356.1"/>
    </source>
</evidence>
<evidence type="ECO:0000256" key="1">
    <source>
        <dbReference type="ARBA" id="ARBA00022705"/>
    </source>
</evidence>